<protein>
    <submittedName>
        <fullName evidence="1">Uncharacterized protein</fullName>
    </submittedName>
</protein>
<sequence>MPTGPPTSTEGRLTPVANSLVEFLVTFYGPVNFVQLLFWDEVWFWTLEPEGLRTVIVREPRNPASEVSRGLPGYLLYVRERASRIHSCLDTRLSTGAGGPGNPTLCFKDATLLPVSGRNLIEGSRSLVSTAVLTFMLHGASLCLPWARIKRSV</sequence>
<evidence type="ECO:0000313" key="1">
    <source>
        <dbReference type="EMBL" id="KAJ1145135.1"/>
    </source>
</evidence>
<accession>A0AAV7R0Z1</accession>
<evidence type="ECO:0000313" key="2">
    <source>
        <dbReference type="Proteomes" id="UP001066276"/>
    </source>
</evidence>
<reference evidence="1" key="1">
    <citation type="journal article" date="2022" name="bioRxiv">
        <title>Sequencing and chromosome-scale assembly of the giantPleurodeles waltlgenome.</title>
        <authorList>
            <person name="Brown T."/>
            <person name="Elewa A."/>
            <person name="Iarovenko S."/>
            <person name="Subramanian E."/>
            <person name="Araus A.J."/>
            <person name="Petzold A."/>
            <person name="Susuki M."/>
            <person name="Suzuki K.-i.T."/>
            <person name="Hayashi T."/>
            <person name="Toyoda A."/>
            <person name="Oliveira C."/>
            <person name="Osipova E."/>
            <person name="Leigh N.D."/>
            <person name="Simon A."/>
            <person name="Yun M.H."/>
        </authorList>
    </citation>
    <scope>NUCLEOTIDE SEQUENCE</scope>
    <source>
        <strain evidence="1">20211129_DDA</strain>
        <tissue evidence="1">Liver</tissue>
    </source>
</reference>
<gene>
    <name evidence="1" type="ORF">NDU88_011427</name>
</gene>
<dbReference type="AlphaFoldDB" id="A0AAV7R0Z1"/>
<dbReference type="EMBL" id="JANPWB010000010">
    <property type="protein sequence ID" value="KAJ1145135.1"/>
    <property type="molecule type" value="Genomic_DNA"/>
</dbReference>
<dbReference type="Proteomes" id="UP001066276">
    <property type="component" value="Chromosome 6"/>
</dbReference>
<proteinExistence type="predicted"/>
<organism evidence="1 2">
    <name type="scientific">Pleurodeles waltl</name>
    <name type="common">Iberian ribbed newt</name>
    <dbReference type="NCBI Taxonomy" id="8319"/>
    <lineage>
        <taxon>Eukaryota</taxon>
        <taxon>Metazoa</taxon>
        <taxon>Chordata</taxon>
        <taxon>Craniata</taxon>
        <taxon>Vertebrata</taxon>
        <taxon>Euteleostomi</taxon>
        <taxon>Amphibia</taxon>
        <taxon>Batrachia</taxon>
        <taxon>Caudata</taxon>
        <taxon>Salamandroidea</taxon>
        <taxon>Salamandridae</taxon>
        <taxon>Pleurodelinae</taxon>
        <taxon>Pleurodeles</taxon>
    </lineage>
</organism>
<name>A0AAV7R0Z1_PLEWA</name>
<comment type="caution">
    <text evidence="1">The sequence shown here is derived from an EMBL/GenBank/DDBJ whole genome shotgun (WGS) entry which is preliminary data.</text>
</comment>
<keyword evidence="2" id="KW-1185">Reference proteome</keyword>